<name>X1MH21_9ZZZZ</name>
<comment type="caution">
    <text evidence="1">The sequence shown here is derived from an EMBL/GenBank/DDBJ whole genome shotgun (WGS) entry which is preliminary data.</text>
</comment>
<reference evidence="1" key="1">
    <citation type="journal article" date="2014" name="Front. Microbiol.">
        <title>High frequency of phylogenetically diverse reductive dehalogenase-homologous genes in deep subseafloor sedimentary metagenomes.</title>
        <authorList>
            <person name="Kawai M."/>
            <person name="Futagami T."/>
            <person name="Toyoda A."/>
            <person name="Takaki Y."/>
            <person name="Nishi S."/>
            <person name="Hori S."/>
            <person name="Arai W."/>
            <person name="Tsubouchi T."/>
            <person name="Morono Y."/>
            <person name="Uchiyama I."/>
            <person name="Ito T."/>
            <person name="Fujiyama A."/>
            <person name="Inagaki F."/>
            <person name="Takami H."/>
        </authorList>
    </citation>
    <scope>NUCLEOTIDE SEQUENCE</scope>
    <source>
        <strain evidence="1">Expedition CK06-06</strain>
    </source>
</reference>
<organism evidence="1">
    <name type="scientific">marine sediment metagenome</name>
    <dbReference type="NCBI Taxonomy" id="412755"/>
    <lineage>
        <taxon>unclassified sequences</taxon>
        <taxon>metagenomes</taxon>
        <taxon>ecological metagenomes</taxon>
    </lineage>
</organism>
<dbReference type="AlphaFoldDB" id="X1MH21"/>
<proteinExistence type="predicted"/>
<accession>X1MH21</accession>
<evidence type="ECO:0000313" key="1">
    <source>
        <dbReference type="EMBL" id="GAI05664.1"/>
    </source>
</evidence>
<gene>
    <name evidence="1" type="ORF">S06H3_08045</name>
</gene>
<dbReference type="EMBL" id="BARV01003342">
    <property type="protein sequence ID" value="GAI05664.1"/>
    <property type="molecule type" value="Genomic_DNA"/>
</dbReference>
<sequence length="63" mass="7067">MKISINPLTGKPVDKKDPLKILYIHTKRGRSPYIITHIRQPDPGSIINFELLSATPGTRQTSL</sequence>
<protein>
    <submittedName>
        <fullName evidence="1">Uncharacterized protein</fullName>
    </submittedName>
</protein>